<feature type="chain" id="PRO_5005223759" evidence="4">
    <location>
        <begin position="20"/>
        <end position="706"/>
    </location>
</feature>
<dbReference type="PROSITE" id="PS50088">
    <property type="entry name" value="ANK_REPEAT"/>
    <property type="match status" value="3"/>
</dbReference>
<dbReference type="SMART" id="SM00248">
    <property type="entry name" value="ANK"/>
    <property type="match status" value="10"/>
</dbReference>
<feature type="signal peptide" evidence="4">
    <location>
        <begin position="1"/>
        <end position="19"/>
    </location>
</feature>
<feature type="repeat" description="ANK" evidence="3">
    <location>
        <begin position="235"/>
        <end position="269"/>
    </location>
</feature>
<proteinExistence type="predicted"/>
<organism evidence="5">
    <name type="scientific">Spongospora subterranea</name>
    <dbReference type="NCBI Taxonomy" id="70186"/>
    <lineage>
        <taxon>Eukaryota</taxon>
        <taxon>Sar</taxon>
        <taxon>Rhizaria</taxon>
        <taxon>Endomyxa</taxon>
        <taxon>Phytomyxea</taxon>
        <taxon>Plasmodiophorida</taxon>
        <taxon>Plasmodiophoridae</taxon>
        <taxon>Spongospora</taxon>
    </lineage>
</organism>
<dbReference type="PROSITE" id="PS50297">
    <property type="entry name" value="ANK_REP_REGION"/>
    <property type="match status" value="2"/>
</dbReference>
<dbReference type="Pfam" id="PF13637">
    <property type="entry name" value="Ank_4"/>
    <property type="match status" value="1"/>
</dbReference>
<dbReference type="PANTHER" id="PTHR24198">
    <property type="entry name" value="ANKYRIN REPEAT AND PROTEIN KINASE DOMAIN-CONTAINING PROTEIN"/>
    <property type="match status" value="1"/>
</dbReference>
<feature type="repeat" description="ANK" evidence="3">
    <location>
        <begin position="149"/>
        <end position="181"/>
    </location>
</feature>
<dbReference type="PROSITE" id="PS51257">
    <property type="entry name" value="PROKAR_LIPOPROTEIN"/>
    <property type="match status" value="1"/>
</dbReference>
<keyword evidence="2 3" id="KW-0040">ANK repeat</keyword>
<dbReference type="SUPFAM" id="SSF48403">
    <property type="entry name" value="Ankyrin repeat"/>
    <property type="match status" value="2"/>
</dbReference>
<evidence type="ECO:0000313" key="5">
    <source>
        <dbReference type="EMBL" id="CRZ07877.1"/>
    </source>
</evidence>
<dbReference type="Pfam" id="PF12796">
    <property type="entry name" value="Ank_2"/>
    <property type="match status" value="3"/>
</dbReference>
<name>A0A0H5R1S8_9EUKA</name>
<dbReference type="AlphaFoldDB" id="A0A0H5R1S8"/>
<dbReference type="Gene3D" id="1.25.40.20">
    <property type="entry name" value="Ankyrin repeat-containing domain"/>
    <property type="match status" value="4"/>
</dbReference>
<protein>
    <submittedName>
        <fullName evidence="5">Uncharacterized protein</fullName>
    </submittedName>
</protein>
<evidence type="ECO:0000256" key="4">
    <source>
        <dbReference type="SAM" id="SignalP"/>
    </source>
</evidence>
<keyword evidence="1" id="KW-0677">Repeat</keyword>
<dbReference type="GO" id="GO:0005737">
    <property type="term" value="C:cytoplasm"/>
    <property type="evidence" value="ECO:0007669"/>
    <property type="project" value="TreeGrafter"/>
</dbReference>
<feature type="repeat" description="ANK" evidence="3">
    <location>
        <begin position="343"/>
        <end position="377"/>
    </location>
</feature>
<evidence type="ECO:0000256" key="3">
    <source>
        <dbReference type="PROSITE-ProRule" id="PRU00023"/>
    </source>
</evidence>
<accession>A0A0H5R1S8</accession>
<keyword evidence="4" id="KW-0732">Signal</keyword>
<dbReference type="EMBL" id="HACM01007435">
    <property type="protein sequence ID" value="CRZ07877.1"/>
    <property type="molecule type" value="Transcribed_RNA"/>
</dbReference>
<evidence type="ECO:0000256" key="1">
    <source>
        <dbReference type="ARBA" id="ARBA00022737"/>
    </source>
</evidence>
<dbReference type="InterPro" id="IPR036770">
    <property type="entry name" value="Ankyrin_rpt-contain_sf"/>
</dbReference>
<dbReference type="Pfam" id="PF00023">
    <property type="entry name" value="Ank"/>
    <property type="match status" value="2"/>
</dbReference>
<reference evidence="5" key="1">
    <citation type="submission" date="2015-04" db="EMBL/GenBank/DDBJ databases">
        <title>The genome sequence of the plant pathogenic Rhizarian Plasmodiophora brassicae reveals insights in its biotrophic life cycle and the origin of chitin synthesis.</title>
        <authorList>
            <person name="Schwelm A."/>
            <person name="Fogelqvist J."/>
            <person name="Knaust A."/>
            <person name="Julke S."/>
            <person name="Lilja T."/>
            <person name="Dhandapani V."/>
            <person name="Bonilla-Rosso G."/>
            <person name="Karlsson M."/>
            <person name="Shevchenko A."/>
            <person name="Choi S.R."/>
            <person name="Kim H.G."/>
            <person name="Park J.Y."/>
            <person name="Lim Y.P."/>
            <person name="Ludwig-Muller J."/>
            <person name="Dixelius C."/>
        </authorList>
    </citation>
    <scope>NUCLEOTIDE SEQUENCE</scope>
    <source>
        <tissue evidence="5">Potato root galls</tissue>
    </source>
</reference>
<dbReference type="PANTHER" id="PTHR24198:SF165">
    <property type="entry name" value="ANKYRIN REPEAT-CONTAINING PROTEIN-RELATED"/>
    <property type="match status" value="1"/>
</dbReference>
<dbReference type="InterPro" id="IPR002110">
    <property type="entry name" value="Ankyrin_rpt"/>
</dbReference>
<sequence length="706" mass="79004">MSKLLFSGVLFLLVSLGSCSPIQCQKSQVFKDLREAIINKEQTAVDLAHEIDVEYIHNWISVDEDFYGEYYWLNPNRNRPFETTFIILALFYNQINVVEILIKKGVNVFIWDHYGNTALHVASCLGDKAVVDMILKRLAPQDINVPNRSGSNALHMAITYSKADVVKELLKQFADPFITDRFKNTALHRAIAQSFGTELISMIIDVAMQQMTCPCRDSDIVSEEMSKFINLQNRNGKTALMMAVRNMNCCVEIVDLLFKNGANPLIVDIYGNTALGVASLWGRCEMFICPLLTAVRKQIINNLGQNVMTGPSVWSSRNLVQDGRDSDMIRESMLEFINSRRHRGKSALHNAIATFDCSVETIEILLKNGADPRICDVEENTALAVAIFYKRDVNIISLIITAAREQIIHNLGQNVWPSPNLVQDGRNSDSFREAMSKFINSRNCHGNTALLNAIRKDCSVETLKILLENGADPRIHVNNGNTALGLAIFYKRGVNVISPIITAAKEQIIHNLGQNVMTGPSVWSSPNLIQDDRDKNAILEAMSEFINGRNLRGQTALLISFECAFSIETVKILLKNGADPRIPDDNGETALDLAVRNERHDAIIEILKAVRHKPKLLFLQNGMTGRLYSGLIQHLTHHRLNQDAISIIFADDMINLWKKCAEHALAWAMSTNRVDLVDSLRTICDSTGTEKPIDVSKQLPSVSKDC</sequence>
<evidence type="ECO:0000256" key="2">
    <source>
        <dbReference type="ARBA" id="ARBA00023043"/>
    </source>
</evidence>